<evidence type="ECO:0000313" key="2">
    <source>
        <dbReference type="Proteomes" id="UP000178820"/>
    </source>
</evidence>
<dbReference type="AlphaFoldDB" id="A0A1G2I374"/>
<name>A0A1G2I374_9BACT</name>
<protein>
    <submittedName>
        <fullName evidence="1">Uncharacterized protein</fullName>
    </submittedName>
</protein>
<organism evidence="1 2">
    <name type="scientific">Candidatus Staskawiczbacteria bacterium RIFCSPHIGHO2_02_FULL_42_22</name>
    <dbReference type="NCBI Taxonomy" id="1802207"/>
    <lineage>
        <taxon>Bacteria</taxon>
        <taxon>Candidatus Staskawicziibacteriota</taxon>
    </lineage>
</organism>
<comment type="caution">
    <text evidence="1">The sequence shown here is derived from an EMBL/GenBank/DDBJ whole genome shotgun (WGS) entry which is preliminary data.</text>
</comment>
<dbReference type="EMBL" id="MHOT01000013">
    <property type="protein sequence ID" value="OGZ69256.1"/>
    <property type="molecule type" value="Genomic_DNA"/>
</dbReference>
<gene>
    <name evidence="1" type="ORF">A3D44_01030</name>
</gene>
<dbReference type="Proteomes" id="UP000178820">
    <property type="component" value="Unassembled WGS sequence"/>
</dbReference>
<sequence length="106" mass="11770">MSVNTTIDYRLIRKAERLWHTNLVREIFGNPFRPIAIDSAWLGWNDAAVVRLANSIYNTPSLSGIPILADALEESGCTDTGILEHLRGPGPHFRGCWVLDLLLGKA</sequence>
<proteinExistence type="predicted"/>
<reference evidence="1 2" key="1">
    <citation type="journal article" date="2016" name="Nat. Commun.">
        <title>Thousands of microbial genomes shed light on interconnected biogeochemical processes in an aquifer system.</title>
        <authorList>
            <person name="Anantharaman K."/>
            <person name="Brown C.T."/>
            <person name="Hug L.A."/>
            <person name="Sharon I."/>
            <person name="Castelle C.J."/>
            <person name="Probst A.J."/>
            <person name="Thomas B.C."/>
            <person name="Singh A."/>
            <person name="Wilkins M.J."/>
            <person name="Karaoz U."/>
            <person name="Brodie E.L."/>
            <person name="Williams K.H."/>
            <person name="Hubbard S.S."/>
            <person name="Banfield J.F."/>
        </authorList>
    </citation>
    <scope>NUCLEOTIDE SEQUENCE [LARGE SCALE GENOMIC DNA]</scope>
</reference>
<evidence type="ECO:0000313" key="1">
    <source>
        <dbReference type="EMBL" id="OGZ69256.1"/>
    </source>
</evidence>
<accession>A0A1G2I374</accession>